<name>A0A9E8CMF9_9HYPH</name>
<gene>
    <name evidence="1" type="ORF">NWE54_04295</name>
</gene>
<dbReference type="AlphaFoldDB" id="A0A9E8CMF9"/>
<accession>A0A9E8CMF9</accession>
<protein>
    <submittedName>
        <fullName evidence="1">Uncharacterized protein</fullName>
    </submittedName>
</protein>
<evidence type="ECO:0000313" key="1">
    <source>
        <dbReference type="EMBL" id="UZF88015.1"/>
    </source>
</evidence>
<proteinExistence type="predicted"/>
<dbReference type="EMBL" id="CP102774">
    <property type="protein sequence ID" value="UZF88015.1"/>
    <property type="molecule type" value="Genomic_DNA"/>
</dbReference>
<reference evidence="1" key="1">
    <citation type="submission" date="2022-08" db="EMBL/GenBank/DDBJ databases">
        <title>Complete Genome Sequences of 2 Bosea sp. soil isolates.</title>
        <authorList>
            <person name="Alvarez Arevalo M."/>
            <person name="Sterndorff E.B."/>
            <person name="Faurdal D."/>
            <person name="Joergensen T.S."/>
            <person name="Weber T."/>
        </authorList>
    </citation>
    <scope>NUCLEOTIDE SEQUENCE</scope>
    <source>
        <strain evidence="1">NBC_00436</strain>
    </source>
</reference>
<organism evidence="1">
    <name type="scientific">Bosea sp. NBC_00436</name>
    <dbReference type="NCBI Taxonomy" id="2969620"/>
    <lineage>
        <taxon>Bacteria</taxon>
        <taxon>Pseudomonadati</taxon>
        <taxon>Pseudomonadota</taxon>
        <taxon>Alphaproteobacteria</taxon>
        <taxon>Hyphomicrobiales</taxon>
        <taxon>Boseaceae</taxon>
        <taxon>Bosea</taxon>
    </lineage>
</organism>
<sequence>MPKAQEEALRYALAMLSELLTVFPNQPALLEAADSMDLSDELWLALRILRMGGPDREALRNFLLIHPKTSVLRAEGEMLLLGGNRH</sequence>